<comment type="subcellular location">
    <subcellularLocation>
        <location evidence="1">Membrane</location>
        <topology evidence="1">Multi-pass membrane protein</topology>
    </subcellularLocation>
</comment>
<dbReference type="PANTHER" id="PTHR43009">
    <property type="entry name" value="HOMOGENTISATE SOLANESYLTRANSFERASE, CHLOROPLASTIC"/>
    <property type="match status" value="1"/>
</dbReference>
<dbReference type="EMBL" id="CAKKNE010000005">
    <property type="protein sequence ID" value="CAH0376415.1"/>
    <property type="molecule type" value="Genomic_DNA"/>
</dbReference>
<keyword evidence="6 7" id="KW-0472">Membrane</keyword>
<feature type="transmembrane region" description="Helical" evidence="7">
    <location>
        <begin position="92"/>
        <end position="113"/>
    </location>
</feature>
<keyword evidence="9" id="KW-1185">Reference proteome</keyword>
<feature type="transmembrane region" description="Helical" evidence="7">
    <location>
        <begin position="267"/>
        <end position="291"/>
    </location>
</feature>
<feature type="transmembrane region" description="Helical" evidence="7">
    <location>
        <begin position="63"/>
        <end position="85"/>
    </location>
</feature>
<evidence type="ECO:0000256" key="3">
    <source>
        <dbReference type="ARBA" id="ARBA00022679"/>
    </source>
</evidence>
<evidence type="ECO:0000256" key="4">
    <source>
        <dbReference type="ARBA" id="ARBA00022692"/>
    </source>
</evidence>
<evidence type="ECO:0000256" key="5">
    <source>
        <dbReference type="ARBA" id="ARBA00022989"/>
    </source>
</evidence>
<name>A0A8J2ST26_9STRA</name>
<gene>
    <name evidence="8" type="ORF">PECAL_5P09990</name>
</gene>
<keyword evidence="3" id="KW-0808">Transferase</keyword>
<dbReference type="AlphaFoldDB" id="A0A8J2ST26"/>
<dbReference type="GO" id="GO:0016020">
    <property type="term" value="C:membrane"/>
    <property type="evidence" value="ECO:0007669"/>
    <property type="project" value="UniProtKB-SubCell"/>
</dbReference>
<comment type="caution">
    <text evidence="8">The sequence shown here is derived from an EMBL/GenBank/DDBJ whole genome shotgun (WGS) entry which is preliminary data.</text>
</comment>
<proteinExistence type="inferred from homology"/>
<sequence>MHAALTVACLCLGDAFQGPPRLAPRRALRADGRNAAVAAVEAERRPLAARARTLFRFTRPHTFVGTAVAVPALHAYAAASAAALLSRACARSVASALAPALLMNVFITGLNQLCDVDIDRVNKPHLPVASGELSVHHARLVVGACLVAALALGRRSSAPVQRVLAGSAALGAAYSAPPLRLKRSPLLAALSIVVVRGVLVNACFYAHARANLAPRARAAAAARLPLVVAFFSLLGVAIALMKDVPDTQGDTTFGVATYARRGGRPRVFALASGLLGGTLGAGALALGVAAARAAAPARAAARLALGAALGGVALDARRRAARVDAGSGEAVADFYMHLWKCFFACYALLPFVR</sequence>
<keyword evidence="5 7" id="KW-1133">Transmembrane helix</keyword>
<dbReference type="Gene3D" id="1.10.357.140">
    <property type="entry name" value="UbiA prenyltransferase"/>
    <property type="match status" value="1"/>
</dbReference>
<dbReference type="OrthoDB" id="1502398at2759"/>
<evidence type="ECO:0000256" key="7">
    <source>
        <dbReference type="SAM" id="Phobius"/>
    </source>
</evidence>
<dbReference type="GO" id="GO:0016765">
    <property type="term" value="F:transferase activity, transferring alkyl or aryl (other than methyl) groups"/>
    <property type="evidence" value="ECO:0007669"/>
    <property type="project" value="InterPro"/>
</dbReference>
<feature type="transmembrane region" description="Helical" evidence="7">
    <location>
        <begin position="186"/>
        <end position="208"/>
    </location>
</feature>
<protein>
    <submittedName>
        <fullName evidence="8">Uncharacterized protein</fullName>
    </submittedName>
</protein>
<dbReference type="InterPro" id="IPR044878">
    <property type="entry name" value="UbiA_sf"/>
</dbReference>
<evidence type="ECO:0000313" key="8">
    <source>
        <dbReference type="EMBL" id="CAH0376415.1"/>
    </source>
</evidence>
<dbReference type="Proteomes" id="UP000789595">
    <property type="component" value="Unassembled WGS sequence"/>
</dbReference>
<reference evidence="8" key="1">
    <citation type="submission" date="2021-11" db="EMBL/GenBank/DDBJ databases">
        <authorList>
            <consortium name="Genoscope - CEA"/>
            <person name="William W."/>
        </authorList>
    </citation>
    <scope>NUCLEOTIDE SEQUENCE</scope>
</reference>
<accession>A0A8J2ST26</accession>
<comment type="similarity">
    <text evidence="2">Belongs to the UbiA prenyltransferase family.</text>
</comment>
<evidence type="ECO:0000313" key="9">
    <source>
        <dbReference type="Proteomes" id="UP000789595"/>
    </source>
</evidence>
<feature type="transmembrane region" description="Helical" evidence="7">
    <location>
        <begin position="220"/>
        <end position="240"/>
    </location>
</feature>
<dbReference type="InterPro" id="IPR000537">
    <property type="entry name" value="UbiA_prenyltransferase"/>
</dbReference>
<organism evidence="8 9">
    <name type="scientific">Pelagomonas calceolata</name>
    <dbReference type="NCBI Taxonomy" id="35677"/>
    <lineage>
        <taxon>Eukaryota</taxon>
        <taxon>Sar</taxon>
        <taxon>Stramenopiles</taxon>
        <taxon>Ochrophyta</taxon>
        <taxon>Pelagophyceae</taxon>
        <taxon>Pelagomonadales</taxon>
        <taxon>Pelagomonadaceae</taxon>
        <taxon>Pelagomonas</taxon>
    </lineage>
</organism>
<evidence type="ECO:0000256" key="2">
    <source>
        <dbReference type="ARBA" id="ARBA00005985"/>
    </source>
</evidence>
<dbReference type="Pfam" id="PF01040">
    <property type="entry name" value="UbiA"/>
    <property type="match status" value="1"/>
</dbReference>
<evidence type="ECO:0000256" key="6">
    <source>
        <dbReference type="ARBA" id="ARBA00023136"/>
    </source>
</evidence>
<evidence type="ECO:0000256" key="1">
    <source>
        <dbReference type="ARBA" id="ARBA00004141"/>
    </source>
</evidence>
<dbReference type="NCBIfam" id="NF009525">
    <property type="entry name" value="PRK12887.1"/>
    <property type="match status" value="1"/>
</dbReference>
<dbReference type="PANTHER" id="PTHR43009:SF7">
    <property type="entry name" value="HOMOGENTISATE GERANYLGERANYLTRANSFERASE, CHLOROPLASTIC"/>
    <property type="match status" value="1"/>
</dbReference>
<keyword evidence="4 7" id="KW-0812">Transmembrane</keyword>